<dbReference type="InterPro" id="IPR016181">
    <property type="entry name" value="Acyl_CoA_acyltransferase"/>
</dbReference>
<dbReference type="InterPro" id="IPR007041">
    <property type="entry name" value="Arg_succinylTrfase_AstA/AruG"/>
</dbReference>
<evidence type="ECO:0000256" key="4">
    <source>
        <dbReference type="NCBIfam" id="TIGR03244"/>
    </source>
</evidence>
<keyword evidence="2 5" id="KW-0808">Transferase</keyword>
<dbReference type="RefSeq" id="WP_087035019.1">
    <property type="nucleotide sequence ID" value="NZ_CP021377.1"/>
</dbReference>
<dbReference type="InterPro" id="IPR017650">
    <property type="entry name" value="Arginine_N-succinylTrfase"/>
</dbReference>
<dbReference type="PANTHER" id="PTHR30420">
    <property type="entry name" value="N-SUCCINYLARGININE DIHYDROLASE"/>
    <property type="match status" value="1"/>
</dbReference>
<dbReference type="GO" id="GO:0006527">
    <property type="term" value="P:L-arginine catabolic process"/>
    <property type="evidence" value="ECO:0007669"/>
    <property type="project" value="UniProtKB-UniRule"/>
</dbReference>
<reference evidence="5 6" key="1">
    <citation type="journal article" date="2014" name="Int. J. Syst. Evol. Microbiol.">
        <title>Oceanisphaera profunda sp. nov., a marine bacterium isolated from deep-sea sediment, and emended description of the genus Oceanisphaera.</title>
        <authorList>
            <person name="Xu Z."/>
            <person name="Zhang X.Y."/>
            <person name="Su H.N."/>
            <person name="Yu Z.C."/>
            <person name="Liu C."/>
            <person name="Li H."/>
            <person name="Chen X.L."/>
            <person name="Song X.Y."/>
            <person name="Xie B.B."/>
            <person name="Qin Q.L."/>
            <person name="Zhou B.C."/>
            <person name="Shi M."/>
            <person name="Huang Y."/>
            <person name="Zhang Y.Z."/>
        </authorList>
    </citation>
    <scope>NUCLEOTIDE SEQUENCE [LARGE SCALE GENOMIC DNA]</scope>
    <source>
        <strain evidence="5 6">SM1222</strain>
    </source>
</reference>
<dbReference type="AlphaFoldDB" id="A0A1Y0D318"/>
<evidence type="ECO:0000256" key="3">
    <source>
        <dbReference type="ARBA" id="ARBA00023315"/>
    </source>
</evidence>
<keyword evidence="1" id="KW-0056">Arginine metabolism</keyword>
<organism evidence="5 6">
    <name type="scientific">Oceanisphaera profunda</name>
    <dbReference type="NCBI Taxonomy" id="1416627"/>
    <lineage>
        <taxon>Bacteria</taxon>
        <taxon>Pseudomonadati</taxon>
        <taxon>Pseudomonadota</taxon>
        <taxon>Gammaproteobacteria</taxon>
        <taxon>Aeromonadales</taxon>
        <taxon>Aeromonadaceae</taxon>
        <taxon>Oceanisphaera</taxon>
    </lineage>
</organism>
<keyword evidence="3" id="KW-0012">Acyltransferase</keyword>
<dbReference type="SUPFAM" id="SSF55729">
    <property type="entry name" value="Acyl-CoA N-acyltransferases (Nat)"/>
    <property type="match status" value="1"/>
</dbReference>
<sequence length="343" mass="38308">MLVIRPIAQKDFPTLKQFAIESGHGFTSLPVNDDLLQRKIDNSLAAFANRGTAKAEGLYFFVAEDGETGEVLGTCAIDAAVGLSDPFYNYLLGKQVHSSAKLGIYNVVETLTLTNDYTGVSELCTLFLRESARVGLNGRLLSKSRFLFLAEFSELFDHRILAEMRGVSDEQGRSPFWHWLQEHFFTMDFPTVDYLTGIGQKGFIADLMPKFPIYVNLLSKAARDVIGITHNNTRPALHLLEEEGFTWRGYVDIFDAGPSVECELSQIRSVRNSRQYTVKIGDVSQGNQHLISNTQFADFRALITEVELVGESDKDGLLTVTLTKEVAKLLKVTKGDRVRLVEI</sequence>
<dbReference type="EC" id="2.3.1.109" evidence="4"/>
<evidence type="ECO:0000256" key="1">
    <source>
        <dbReference type="ARBA" id="ARBA00022503"/>
    </source>
</evidence>
<evidence type="ECO:0000313" key="6">
    <source>
        <dbReference type="Proteomes" id="UP000243937"/>
    </source>
</evidence>
<dbReference type="EMBL" id="CP021377">
    <property type="protein sequence ID" value="ART81931.1"/>
    <property type="molecule type" value="Genomic_DNA"/>
</dbReference>
<evidence type="ECO:0000256" key="2">
    <source>
        <dbReference type="ARBA" id="ARBA00022679"/>
    </source>
</evidence>
<evidence type="ECO:0000313" key="5">
    <source>
        <dbReference type="EMBL" id="ART81931.1"/>
    </source>
</evidence>
<dbReference type="NCBIfam" id="TIGR03243">
    <property type="entry name" value="arg_catab_AOST"/>
    <property type="match status" value="1"/>
</dbReference>
<gene>
    <name evidence="5" type="ORF">CBP31_04220</name>
</gene>
<proteinExistence type="predicted"/>
<protein>
    <recommendedName>
        <fullName evidence="4">Arginine N-succinyltransferase</fullName>
        <ecNumber evidence="4">2.3.1.109</ecNumber>
    </recommendedName>
</protein>
<dbReference type="OrthoDB" id="21121at2"/>
<dbReference type="Pfam" id="PF04958">
    <property type="entry name" value="AstA"/>
    <property type="match status" value="1"/>
</dbReference>
<dbReference type="NCBIfam" id="TIGR03244">
    <property type="entry name" value="arg_catab_AstA"/>
    <property type="match status" value="1"/>
</dbReference>
<keyword evidence="6" id="KW-1185">Reference proteome</keyword>
<name>A0A1Y0D318_9GAMM</name>
<dbReference type="KEGG" id="opf:CBP31_04220"/>
<dbReference type="Gene3D" id="2.40.40.20">
    <property type="match status" value="1"/>
</dbReference>
<dbReference type="GO" id="GO:0008791">
    <property type="term" value="F:arginine N-succinyltransferase activity"/>
    <property type="evidence" value="ECO:0007669"/>
    <property type="project" value="UniProtKB-UniRule"/>
</dbReference>
<accession>A0A1Y0D318</accession>
<dbReference type="Proteomes" id="UP000243937">
    <property type="component" value="Chromosome"/>
</dbReference>
<dbReference type="PANTHER" id="PTHR30420:SF1">
    <property type="entry name" value="ARGININE N-SUCCINYLTRANSFERASE"/>
    <property type="match status" value="1"/>
</dbReference>